<evidence type="ECO:0000313" key="1">
    <source>
        <dbReference type="EMBL" id="PRZ01100.1"/>
    </source>
</evidence>
<dbReference type="EMBL" id="PVTV01000002">
    <property type="protein sequence ID" value="PRZ01100.1"/>
    <property type="molecule type" value="Genomic_DNA"/>
</dbReference>
<sequence>MNKVVLVAAVIALCFGTMIFGESVTANPNAPQAEHLVQFRLNDAAQACSGCL</sequence>
<gene>
    <name evidence="1" type="ORF">BCM14_0121</name>
</gene>
<dbReference type="RefSeq" id="WP_259673324.1">
    <property type="nucleotide sequence ID" value="NZ_PVTV01000002.1"/>
</dbReference>
<evidence type="ECO:0000313" key="2">
    <source>
        <dbReference type="Proteomes" id="UP000238308"/>
    </source>
</evidence>
<dbReference type="AlphaFoldDB" id="A0A2T0XQ87"/>
<proteinExistence type="predicted"/>
<organism evidence="1 2">
    <name type="scientific">Jezberella montanilacus</name>
    <dbReference type="NCBI Taxonomy" id="323426"/>
    <lineage>
        <taxon>Bacteria</taxon>
        <taxon>Pseudomonadati</taxon>
        <taxon>Pseudomonadota</taxon>
        <taxon>Betaproteobacteria</taxon>
        <taxon>Burkholderiales</taxon>
        <taxon>Alcaligenaceae</taxon>
        <taxon>Jezberella</taxon>
    </lineage>
</organism>
<accession>A0A2T0XQ87</accession>
<keyword evidence="2" id="KW-1185">Reference proteome</keyword>
<protein>
    <submittedName>
        <fullName evidence="1">Uncharacterized protein</fullName>
    </submittedName>
</protein>
<comment type="caution">
    <text evidence="1">The sequence shown here is derived from an EMBL/GenBank/DDBJ whole genome shotgun (WGS) entry which is preliminary data.</text>
</comment>
<dbReference type="Proteomes" id="UP000238308">
    <property type="component" value="Unassembled WGS sequence"/>
</dbReference>
<reference evidence="1 2" key="1">
    <citation type="submission" date="2018-03" db="EMBL/GenBank/DDBJ databases">
        <title>Genomic Encyclopedia of Type Strains, Phase III (KMG-III): the genomes of soil and plant-associated and newly described type strains.</title>
        <authorList>
            <person name="Whitman W."/>
        </authorList>
    </citation>
    <scope>NUCLEOTIDE SEQUENCE [LARGE SCALE GENOMIC DNA]</scope>
    <source>
        <strain evidence="1 2">MWH-P2sevCIIIb</strain>
    </source>
</reference>
<name>A0A2T0XQ87_9BURK</name>